<evidence type="ECO:0000313" key="2">
    <source>
        <dbReference type="EMBL" id="TNV82187.1"/>
    </source>
</evidence>
<dbReference type="AlphaFoldDB" id="A0A8J8T4N2"/>
<name>A0A8J8T4N2_HALGN</name>
<sequence length="262" mass="29523">MFFQKVRKEQAGSVQSASNKVEINFLKKKGRRSVERQEGAFEITQKTFTEIVKVPNHRKKQNSDIALSNGQNNQKSADLENFLFNDQPFQATLNFWDSRQVKDIQQTLANQGYAKPYPEYSFSDTQPSQVVSHYQGHPDQSRCTTGLLTQSVLGGPFQLSMLQPSAGDTDTLPQPPLSNTRSTTESHNMQPHNYILELPSIEDAALAQYIGSANQPLQMEEGLTANDAQNQNWMLAAQINMQGALKHGEDPFEEMFNPHMFI</sequence>
<comment type="caution">
    <text evidence="2">The sequence shown here is derived from an EMBL/GenBank/DDBJ whole genome shotgun (WGS) entry which is preliminary data.</text>
</comment>
<gene>
    <name evidence="2" type="ORF">FGO68_gene12332</name>
</gene>
<dbReference type="Proteomes" id="UP000785679">
    <property type="component" value="Unassembled WGS sequence"/>
</dbReference>
<reference evidence="2" key="1">
    <citation type="submission" date="2019-06" db="EMBL/GenBank/DDBJ databases">
        <authorList>
            <person name="Zheng W."/>
        </authorList>
    </citation>
    <scope>NUCLEOTIDE SEQUENCE</scope>
    <source>
        <strain evidence="2">QDHG01</strain>
    </source>
</reference>
<organism evidence="2 3">
    <name type="scientific">Halteria grandinella</name>
    <dbReference type="NCBI Taxonomy" id="5974"/>
    <lineage>
        <taxon>Eukaryota</taxon>
        <taxon>Sar</taxon>
        <taxon>Alveolata</taxon>
        <taxon>Ciliophora</taxon>
        <taxon>Intramacronucleata</taxon>
        <taxon>Spirotrichea</taxon>
        <taxon>Stichotrichia</taxon>
        <taxon>Sporadotrichida</taxon>
        <taxon>Halteriidae</taxon>
        <taxon>Halteria</taxon>
    </lineage>
</organism>
<keyword evidence="3" id="KW-1185">Reference proteome</keyword>
<protein>
    <submittedName>
        <fullName evidence="2">Uncharacterized protein</fullName>
    </submittedName>
</protein>
<evidence type="ECO:0000256" key="1">
    <source>
        <dbReference type="SAM" id="MobiDB-lite"/>
    </source>
</evidence>
<feature type="region of interest" description="Disordered" evidence="1">
    <location>
        <begin position="162"/>
        <end position="187"/>
    </location>
</feature>
<evidence type="ECO:0000313" key="3">
    <source>
        <dbReference type="Proteomes" id="UP000785679"/>
    </source>
</evidence>
<accession>A0A8J8T4N2</accession>
<dbReference type="EMBL" id="RRYP01005263">
    <property type="protein sequence ID" value="TNV82187.1"/>
    <property type="molecule type" value="Genomic_DNA"/>
</dbReference>
<proteinExistence type="predicted"/>